<dbReference type="CDD" id="cd03230">
    <property type="entry name" value="ABC_DR_subfamily_A"/>
    <property type="match status" value="1"/>
</dbReference>
<feature type="domain" description="ABC transporter" evidence="4">
    <location>
        <begin position="5"/>
        <end position="232"/>
    </location>
</feature>
<sequence length="283" mass="31735">MDYVINLRDLSKSYGDTVALKDITLQVPKGQIFGLLGPSGSGKTTMIKTLTGELRKTSGEIHVLNMKEEQFPTPNYKAKIGVLSDNSALYERLSIYENLKLTCKLYDVSLDEIDIILEKVNLIDDKKKVVSKLSKGMKQRVMLARTLIHKPELLFLDEPTSALDPGNVDKIHQILRELNEGGTTIFLSTHNMEEATNLCDCVGLLYKGSIQEMDHPDHLRYQHSSNQFEIETHDGELIKVENKPENSGQIEQLIASGRVKRMYSDDPTLGEVFLKVTGKDLGS</sequence>
<dbReference type="PANTHER" id="PTHR42711:SF13">
    <property type="entry name" value="ABC TRANSPORTER, ATP-BINDING PROTEIN"/>
    <property type="match status" value="1"/>
</dbReference>
<evidence type="ECO:0000259" key="4">
    <source>
        <dbReference type="PROSITE" id="PS50893"/>
    </source>
</evidence>
<dbReference type="GO" id="GO:0005524">
    <property type="term" value="F:ATP binding"/>
    <property type="evidence" value="ECO:0007669"/>
    <property type="project" value="UniProtKB-KW"/>
</dbReference>
<proteinExistence type="predicted"/>
<keyword evidence="1" id="KW-0813">Transport</keyword>
<evidence type="ECO:0000256" key="3">
    <source>
        <dbReference type="ARBA" id="ARBA00022840"/>
    </source>
</evidence>
<evidence type="ECO:0000256" key="2">
    <source>
        <dbReference type="ARBA" id="ARBA00022741"/>
    </source>
</evidence>
<dbReference type="Proteomes" id="UP001500740">
    <property type="component" value="Unassembled WGS sequence"/>
</dbReference>
<organism evidence="5 6">
    <name type="scientific">Alkalibacillus silvisoli</name>
    <dbReference type="NCBI Taxonomy" id="392823"/>
    <lineage>
        <taxon>Bacteria</taxon>
        <taxon>Bacillati</taxon>
        <taxon>Bacillota</taxon>
        <taxon>Bacilli</taxon>
        <taxon>Bacillales</taxon>
        <taxon>Bacillaceae</taxon>
        <taxon>Alkalibacillus</taxon>
    </lineage>
</organism>
<gene>
    <name evidence="5" type="ORF">GCM10008935_05460</name>
</gene>
<dbReference type="InterPro" id="IPR003439">
    <property type="entry name" value="ABC_transporter-like_ATP-bd"/>
</dbReference>
<dbReference type="InterPro" id="IPR003593">
    <property type="entry name" value="AAA+_ATPase"/>
</dbReference>
<dbReference type="PANTHER" id="PTHR42711">
    <property type="entry name" value="ABC TRANSPORTER ATP-BINDING PROTEIN"/>
    <property type="match status" value="1"/>
</dbReference>
<accession>A0ABP3JHG0</accession>
<dbReference type="EMBL" id="BAAACZ010000005">
    <property type="protein sequence ID" value="GAA0453601.1"/>
    <property type="molecule type" value="Genomic_DNA"/>
</dbReference>
<dbReference type="Gene3D" id="3.40.50.300">
    <property type="entry name" value="P-loop containing nucleotide triphosphate hydrolases"/>
    <property type="match status" value="1"/>
</dbReference>
<reference evidence="6" key="1">
    <citation type="journal article" date="2019" name="Int. J. Syst. Evol. Microbiol.">
        <title>The Global Catalogue of Microorganisms (GCM) 10K type strain sequencing project: providing services to taxonomists for standard genome sequencing and annotation.</title>
        <authorList>
            <consortium name="The Broad Institute Genomics Platform"/>
            <consortium name="The Broad Institute Genome Sequencing Center for Infectious Disease"/>
            <person name="Wu L."/>
            <person name="Ma J."/>
        </authorList>
    </citation>
    <scope>NUCLEOTIDE SEQUENCE [LARGE SCALE GENOMIC DNA]</scope>
    <source>
        <strain evidence="6">JCM 14193</strain>
    </source>
</reference>
<dbReference type="InterPro" id="IPR027417">
    <property type="entry name" value="P-loop_NTPase"/>
</dbReference>
<comment type="caution">
    <text evidence="5">The sequence shown here is derived from an EMBL/GenBank/DDBJ whole genome shotgun (WGS) entry which is preliminary data.</text>
</comment>
<dbReference type="PROSITE" id="PS50893">
    <property type="entry name" value="ABC_TRANSPORTER_2"/>
    <property type="match status" value="1"/>
</dbReference>
<dbReference type="RefSeq" id="WP_343781631.1">
    <property type="nucleotide sequence ID" value="NZ_BAAACZ010000005.1"/>
</dbReference>
<protein>
    <submittedName>
        <fullName evidence="5">ABC transporter ATP-binding protein</fullName>
    </submittedName>
</protein>
<dbReference type="SMART" id="SM00382">
    <property type="entry name" value="AAA"/>
    <property type="match status" value="1"/>
</dbReference>
<evidence type="ECO:0000313" key="6">
    <source>
        <dbReference type="Proteomes" id="UP001500740"/>
    </source>
</evidence>
<dbReference type="PROSITE" id="PS00211">
    <property type="entry name" value="ABC_TRANSPORTER_1"/>
    <property type="match status" value="1"/>
</dbReference>
<evidence type="ECO:0000256" key="1">
    <source>
        <dbReference type="ARBA" id="ARBA00022448"/>
    </source>
</evidence>
<dbReference type="InterPro" id="IPR050763">
    <property type="entry name" value="ABC_transporter_ATP-binding"/>
</dbReference>
<dbReference type="InterPro" id="IPR017871">
    <property type="entry name" value="ABC_transporter-like_CS"/>
</dbReference>
<keyword evidence="3 5" id="KW-0067">ATP-binding</keyword>
<keyword evidence="6" id="KW-1185">Reference proteome</keyword>
<dbReference type="Pfam" id="PF00005">
    <property type="entry name" value="ABC_tran"/>
    <property type="match status" value="1"/>
</dbReference>
<keyword evidence="2" id="KW-0547">Nucleotide-binding</keyword>
<dbReference type="SUPFAM" id="SSF52540">
    <property type="entry name" value="P-loop containing nucleoside triphosphate hydrolases"/>
    <property type="match status" value="1"/>
</dbReference>
<name>A0ABP3JHG0_9BACI</name>
<evidence type="ECO:0000313" key="5">
    <source>
        <dbReference type="EMBL" id="GAA0453601.1"/>
    </source>
</evidence>